<gene>
    <name evidence="1" type="ORF">PR048_033017</name>
</gene>
<dbReference type="Proteomes" id="UP001159363">
    <property type="component" value="Chromosome 15"/>
</dbReference>
<organism evidence="1 2">
    <name type="scientific">Dryococelus australis</name>
    <dbReference type="NCBI Taxonomy" id="614101"/>
    <lineage>
        <taxon>Eukaryota</taxon>
        <taxon>Metazoa</taxon>
        <taxon>Ecdysozoa</taxon>
        <taxon>Arthropoda</taxon>
        <taxon>Hexapoda</taxon>
        <taxon>Insecta</taxon>
        <taxon>Pterygota</taxon>
        <taxon>Neoptera</taxon>
        <taxon>Polyneoptera</taxon>
        <taxon>Phasmatodea</taxon>
        <taxon>Verophasmatodea</taxon>
        <taxon>Anareolatae</taxon>
        <taxon>Phasmatidae</taxon>
        <taxon>Eurycanthinae</taxon>
        <taxon>Dryococelus</taxon>
    </lineage>
</organism>
<name>A0ABQ9G4N0_9NEOP</name>
<keyword evidence="2" id="KW-1185">Reference proteome</keyword>
<proteinExistence type="predicted"/>
<evidence type="ECO:0000313" key="1">
    <source>
        <dbReference type="EMBL" id="KAJ8867153.1"/>
    </source>
</evidence>
<dbReference type="EMBL" id="JARBHB010000016">
    <property type="protein sequence ID" value="KAJ8867153.1"/>
    <property type="molecule type" value="Genomic_DNA"/>
</dbReference>
<comment type="caution">
    <text evidence="1">The sequence shown here is derived from an EMBL/GenBank/DDBJ whole genome shotgun (WGS) entry which is preliminary data.</text>
</comment>
<reference evidence="1 2" key="1">
    <citation type="submission" date="2023-02" db="EMBL/GenBank/DDBJ databases">
        <title>LHISI_Scaffold_Assembly.</title>
        <authorList>
            <person name="Stuart O.P."/>
            <person name="Cleave R."/>
            <person name="Magrath M.J.L."/>
            <person name="Mikheyev A.S."/>
        </authorList>
    </citation>
    <scope>NUCLEOTIDE SEQUENCE [LARGE SCALE GENOMIC DNA]</scope>
    <source>
        <strain evidence="1">Daus_M_001</strain>
        <tissue evidence="1">Leg muscle</tissue>
    </source>
</reference>
<accession>A0ABQ9G4N0</accession>
<sequence length="253" mass="27583">MTTQRPAQHIQGVGASANIPTLSSRRAALEGVQAPVQPRGSCARPTSLGGGVQGGHRLGHLASLADVTFTVAVGEQHEHPPQKSQRERRCQQHCRMADCEMPGMPQSSQPQAREIMTCTPDAHPQAPDRVSHDTSDKPAHGMTIISTPSIPRQSHPPLQENHDPTTLQTPAGRQNWTLQEGVRNECLTSSFGPDEHPQKITSECLLVILSLLKYLAMQGLAVRGHLNNKGNFMELLQLRSLDDPHMSRLAVAR</sequence>
<protein>
    <submittedName>
        <fullName evidence="1">Uncharacterized protein</fullName>
    </submittedName>
</protein>
<evidence type="ECO:0000313" key="2">
    <source>
        <dbReference type="Proteomes" id="UP001159363"/>
    </source>
</evidence>